<dbReference type="GO" id="GO:0003779">
    <property type="term" value="F:actin binding"/>
    <property type="evidence" value="ECO:0007669"/>
    <property type="project" value="UniProtKB-KW"/>
</dbReference>
<comment type="subcellular location">
    <subcellularLocation>
        <location evidence="1">Cytoplasm</location>
        <location evidence="1">Cytoskeleton</location>
    </subcellularLocation>
</comment>
<keyword evidence="4" id="KW-0963">Cytoplasm</keyword>
<feature type="domain" description="Calponin-homology (CH)" evidence="11">
    <location>
        <begin position="1"/>
        <end position="31"/>
    </location>
</feature>
<dbReference type="GO" id="GO:0007026">
    <property type="term" value="P:negative regulation of microtubule depolymerization"/>
    <property type="evidence" value="ECO:0007669"/>
    <property type="project" value="UniProtKB-ARBA"/>
</dbReference>
<dbReference type="CDD" id="cd21194">
    <property type="entry name" value="CH_beta_spectrin_rpt2"/>
    <property type="match status" value="1"/>
</dbReference>
<dbReference type="SMART" id="SM00033">
    <property type="entry name" value="CH"/>
    <property type="match status" value="1"/>
</dbReference>
<dbReference type="Pfam" id="PF00435">
    <property type="entry name" value="Spectrin"/>
    <property type="match status" value="13"/>
</dbReference>
<dbReference type="PANTHER" id="PTHR11915">
    <property type="entry name" value="SPECTRIN/FILAMIN RELATED CYTOSKELETAL PROTEIN"/>
    <property type="match status" value="1"/>
</dbReference>
<dbReference type="SUPFAM" id="SSF46966">
    <property type="entry name" value="Spectrin repeat"/>
    <property type="match status" value="10"/>
</dbReference>
<dbReference type="GO" id="GO:0007274">
    <property type="term" value="P:neuromuscular synaptic transmission"/>
    <property type="evidence" value="ECO:0007669"/>
    <property type="project" value="UniProtKB-ARBA"/>
</dbReference>
<dbReference type="FunFam" id="1.20.58.60:FF:000007">
    <property type="entry name" value="Spectrin alpha chain non-erythrocytic 1"/>
    <property type="match status" value="1"/>
</dbReference>
<evidence type="ECO:0000256" key="2">
    <source>
        <dbReference type="ARBA" id="ARBA00006826"/>
    </source>
</evidence>
<evidence type="ECO:0000259" key="11">
    <source>
        <dbReference type="PROSITE" id="PS50021"/>
    </source>
</evidence>
<evidence type="ECO:0000256" key="1">
    <source>
        <dbReference type="ARBA" id="ARBA00004245"/>
    </source>
</evidence>
<dbReference type="GO" id="GO:0005856">
    <property type="term" value="C:cytoskeleton"/>
    <property type="evidence" value="ECO:0007669"/>
    <property type="project" value="UniProtKB-SubCell"/>
</dbReference>
<dbReference type="InterPro" id="IPR001589">
    <property type="entry name" value="Actinin_actin-bd_CS"/>
</dbReference>
<dbReference type="Gene3D" id="1.20.58.60">
    <property type="match status" value="11"/>
</dbReference>
<protein>
    <recommendedName>
        <fullName evidence="11">Calponin-homology (CH) domain-containing protein</fullName>
    </recommendedName>
</protein>
<evidence type="ECO:0000256" key="8">
    <source>
        <dbReference type="ARBA" id="ARBA00023212"/>
    </source>
</evidence>
<evidence type="ECO:0000256" key="6">
    <source>
        <dbReference type="ARBA" id="ARBA00022737"/>
    </source>
</evidence>
<evidence type="ECO:0000256" key="3">
    <source>
        <dbReference type="ARBA" id="ARBA00022467"/>
    </source>
</evidence>
<evidence type="ECO:0000256" key="5">
    <source>
        <dbReference type="ARBA" id="ARBA00022553"/>
    </source>
</evidence>
<evidence type="ECO:0000256" key="9">
    <source>
        <dbReference type="SAM" id="Coils"/>
    </source>
</evidence>
<keyword evidence="13" id="KW-1185">Reference proteome</keyword>
<dbReference type="InterPro" id="IPR002017">
    <property type="entry name" value="Spectrin_repeat"/>
</dbReference>
<dbReference type="SMART" id="SM00150">
    <property type="entry name" value="SPEC"/>
    <property type="match status" value="13"/>
</dbReference>
<keyword evidence="7" id="KW-0009">Actin-binding</keyword>
<dbReference type="PROSITE" id="PS00020">
    <property type="entry name" value="ACTININ_2"/>
    <property type="match status" value="1"/>
</dbReference>
<comment type="similarity">
    <text evidence="2">Belongs to the spectrin family.</text>
</comment>
<dbReference type="Gene3D" id="1.10.418.10">
    <property type="entry name" value="Calponin-like domain"/>
    <property type="match status" value="2"/>
</dbReference>
<reference evidence="12" key="2">
    <citation type="submission" date="2023-05" db="EMBL/GenBank/DDBJ databases">
        <authorList>
            <person name="Fouks B."/>
        </authorList>
    </citation>
    <scope>NUCLEOTIDE SEQUENCE</scope>
    <source>
        <strain evidence="12">Stay&amp;Tobe</strain>
        <tissue evidence="12">Testes</tissue>
    </source>
</reference>
<evidence type="ECO:0000256" key="4">
    <source>
        <dbReference type="ARBA" id="ARBA00022490"/>
    </source>
</evidence>
<dbReference type="GO" id="GO:0031594">
    <property type="term" value="C:neuromuscular junction"/>
    <property type="evidence" value="ECO:0007669"/>
    <property type="project" value="UniProtKB-ARBA"/>
</dbReference>
<dbReference type="GO" id="GO:0016328">
    <property type="term" value="C:lateral plasma membrane"/>
    <property type="evidence" value="ECO:0007669"/>
    <property type="project" value="UniProtKB-ARBA"/>
</dbReference>
<dbReference type="Proteomes" id="UP001233999">
    <property type="component" value="Unassembled WGS sequence"/>
</dbReference>
<dbReference type="FunFam" id="1.20.58.60:FF:000145">
    <property type="entry name" value="Spectrin beta chain, non-erythrocytic"/>
    <property type="match status" value="1"/>
</dbReference>
<gene>
    <name evidence="12" type="ORF">L9F63_002280</name>
</gene>
<evidence type="ECO:0000256" key="10">
    <source>
        <dbReference type="SAM" id="MobiDB-lite"/>
    </source>
</evidence>
<dbReference type="CDD" id="cd00176">
    <property type="entry name" value="SPEC"/>
    <property type="match status" value="8"/>
</dbReference>
<dbReference type="GO" id="GO:0045169">
    <property type="term" value="C:fusome"/>
    <property type="evidence" value="ECO:0007669"/>
    <property type="project" value="UniProtKB-ARBA"/>
</dbReference>
<dbReference type="GO" id="GO:0016199">
    <property type="term" value="P:axon midline choice point recognition"/>
    <property type="evidence" value="ECO:0007669"/>
    <property type="project" value="UniProtKB-ARBA"/>
</dbReference>
<evidence type="ECO:0000256" key="7">
    <source>
        <dbReference type="ARBA" id="ARBA00023203"/>
    </source>
</evidence>
<dbReference type="EMBL" id="JASPKZ010003882">
    <property type="protein sequence ID" value="KAJ9591209.1"/>
    <property type="molecule type" value="Genomic_DNA"/>
</dbReference>
<dbReference type="SUPFAM" id="SSF47576">
    <property type="entry name" value="Calponin-homology domain, CH-domain"/>
    <property type="match status" value="1"/>
</dbReference>
<name>A0AAD8EII6_DIPPU</name>
<feature type="coiled-coil region" evidence="9">
    <location>
        <begin position="546"/>
        <end position="630"/>
    </location>
</feature>
<organism evidence="12 13">
    <name type="scientific">Diploptera punctata</name>
    <name type="common">Pacific beetle cockroach</name>
    <dbReference type="NCBI Taxonomy" id="6984"/>
    <lineage>
        <taxon>Eukaryota</taxon>
        <taxon>Metazoa</taxon>
        <taxon>Ecdysozoa</taxon>
        <taxon>Arthropoda</taxon>
        <taxon>Hexapoda</taxon>
        <taxon>Insecta</taxon>
        <taxon>Pterygota</taxon>
        <taxon>Neoptera</taxon>
        <taxon>Polyneoptera</taxon>
        <taxon>Dictyoptera</taxon>
        <taxon>Blattodea</taxon>
        <taxon>Blaberoidea</taxon>
        <taxon>Blaberidae</taxon>
        <taxon>Diplopterinae</taxon>
        <taxon>Diploptera</taxon>
    </lineage>
</organism>
<keyword evidence="9" id="KW-0175">Coiled coil</keyword>
<dbReference type="InterPro" id="IPR036872">
    <property type="entry name" value="CH_dom_sf"/>
</dbReference>
<feature type="region of interest" description="Disordered" evidence="10">
    <location>
        <begin position="1561"/>
        <end position="1584"/>
    </location>
</feature>
<feature type="domain" description="Calponin-homology (CH)" evidence="11">
    <location>
        <begin position="49"/>
        <end position="154"/>
    </location>
</feature>
<keyword evidence="3" id="KW-0117">Actin capping</keyword>
<dbReference type="InterPro" id="IPR001715">
    <property type="entry name" value="CH_dom"/>
</dbReference>
<feature type="non-terminal residue" evidence="12">
    <location>
        <position position="1584"/>
    </location>
</feature>
<sequence>VRLESIGAEDIVDGNPRLILGLIWTIILRFQIQEIEIDVDEENESSEKKSAKDALLLWCQRKTNGYPNVNIQDFTGSWRSGLGFNALIHAHRPDLINFNALQPSKHIDNLNNAFDVANNELGIPRLLDAEDVDQSRPDEKSIITYVASYYHTFARMKNEMKTSGRRIANIVGQMMDADKMKIHYERLTTDLLEWIRLKVIELEDRNFPNSLEGIQKELLRFKQYRTIEKPPKYKERSEIEALYFHINTQLKSLNQPAFAPPDGQLVHDLERSWEGLERAEHRREVALRQELLRQERLEQLNYKFERKSVLREGYLKEMIQVLSDPRYGSNLAQVDATVKKHEAISADILAREERFHDLTNMSQELVRENYHGKERVTKREEEVLERWKELLKLLEKHKTNLNMLCGLMAMLREIDTVMGTIADLQGNFQSEDVGPHLLAVEDLLQKHSLAELQVTSLGETQRRLGRQAQQYVSSGHREAPLLQQRLDQLNSAYNSLMESSKARRARLEDARNFFQFLQDHEEEEAWLVEKQRICKAGITAKDLRAVLSLQQKHKALQDEMKARRQKSEQLCDTGRQLISDKHPRSAEIQSRIDSLQEEWKTLQELAALRKKQLEDAAEAYQRRHALLEDAIRLYGFFRECDDFEKWIKDKERMLRADDSTENVEAAKRKYEKFLTDLSASSKRIEALDAAVEEFVRQGHSQLDKVRARQKQIHQLWDHLNWLKGQKERSLEGASSVELFNRTCDEARDWMLEKMTQLDTAELGPDLKTVQALQRRHQHLERELAPVEEKVNRVNLLANSVKSSYPNERSNVNARQKEVQDMWEKVKAKAIERRSRLEDAVGHQIFMNSSKNLLGWVASVKEALNADESARDVATAENLLKKHQELGDDVRAHEDEFREVAELGGQLLQRNPGLSDVAERLERLNAEHQAVIRGWGEKGDWLRQCLDLQLLNREADQIEASTSSHEVFLANTDLGNMSYDVEALIKRHEDFENTLFAQDERLKAFSELADKLIAAGHYDSKYIDERRNQVIARRAAVKEAAAVRRAALDAARKFQEFSADVEDLRGWMADKLKTASDESYRDLTNLERKLQKHEAFERELHANEGQLRAVNKTGQGLLSEGNYRQQDVGQMLQDLNTTWEELVALSRDKGRRLRQAAAQHTYNRTMEDARLKLEEMELSLQSREVGTDLRNCKELLKKHQVLENDMNTWDQKISDLVELGQEMAHEGHFDADNILRASQTCQNKFGALRDPARKRREALEESLRFHKFVFELDAEQQWIKEHLPLASSDKLGQNLHQAQSLHKKHRKLEAEITGHQPMIDRTLASGHALIEQHHPETKQIERLCEELQEAWQDLQDKAQERSRKLDLSLKAQQFFFEAGEVESWLSEKNDMLSSTDYGRDRDAATKLLTKHKALELELDTYSGIVNEMGHTAGAMVTSKHPDAKAISAKQQLIQQQMRTLQRLATARQQRLMESMYRHEYFLESAELEQWIREQVQTAASEDYGQDYEHLLLLQNKFDDFKHRIEAGSERFAQCEELAKKLIANESPYTADIERRQEQLRLDNTDTDGSTDNPVAQVAERHTQIR</sequence>
<dbReference type="GO" id="GO:0042062">
    <property type="term" value="P:long-term strengthening of neuromuscular junction"/>
    <property type="evidence" value="ECO:0007669"/>
    <property type="project" value="UniProtKB-ARBA"/>
</dbReference>
<reference evidence="12" key="1">
    <citation type="journal article" date="2023" name="IScience">
        <title>Live-bearing cockroach genome reveals convergent evolutionary mechanisms linked to viviparity in insects and beyond.</title>
        <authorList>
            <person name="Fouks B."/>
            <person name="Harrison M.C."/>
            <person name="Mikhailova A.A."/>
            <person name="Marchal E."/>
            <person name="English S."/>
            <person name="Carruthers M."/>
            <person name="Jennings E.C."/>
            <person name="Chiamaka E.L."/>
            <person name="Frigard R.A."/>
            <person name="Pippel M."/>
            <person name="Attardo G.M."/>
            <person name="Benoit J.B."/>
            <person name="Bornberg-Bauer E."/>
            <person name="Tobe S.S."/>
        </authorList>
    </citation>
    <scope>NUCLEOTIDE SEQUENCE</scope>
    <source>
        <strain evidence="12">Stay&amp;Tobe</strain>
    </source>
</reference>
<comment type="caution">
    <text evidence="12">The sequence shown here is derived from an EMBL/GenBank/DDBJ whole genome shotgun (WGS) entry which is preliminary data.</text>
</comment>
<dbReference type="Pfam" id="PF00307">
    <property type="entry name" value="CH"/>
    <property type="match status" value="1"/>
</dbReference>
<proteinExistence type="inferred from homology"/>
<dbReference type="InterPro" id="IPR018159">
    <property type="entry name" value="Spectrin/alpha-actinin"/>
</dbReference>
<accession>A0AAD8EII6</accession>
<feature type="non-terminal residue" evidence="12">
    <location>
        <position position="1"/>
    </location>
</feature>
<keyword evidence="8" id="KW-0206">Cytoskeleton</keyword>
<feature type="coiled-coil region" evidence="9">
    <location>
        <begin position="377"/>
        <end position="404"/>
    </location>
</feature>
<feature type="coiled-coil region" evidence="9">
    <location>
        <begin position="865"/>
        <end position="895"/>
    </location>
</feature>
<dbReference type="FunFam" id="1.20.58.60:FF:000020">
    <property type="entry name" value="Spectrin alpha chain, non-erythrocytic 1"/>
    <property type="match status" value="1"/>
</dbReference>
<dbReference type="GO" id="GO:0051693">
    <property type="term" value="P:actin filament capping"/>
    <property type="evidence" value="ECO:0007669"/>
    <property type="project" value="UniProtKB-KW"/>
</dbReference>
<dbReference type="GO" id="GO:0048790">
    <property type="term" value="P:maintenance of presynaptic active zone structure"/>
    <property type="evidence" value="ECO:0007669"/>
    <property type="project" value="UniProtKB-ARBA"/>
</dbReference>
<evidence type="ECO:0000313" key="13">
    <source>
        <dbReference type="Proteomes" id="UP001233999"/>
    </source>
</evidence>
<keyword evidence="5" id="KW-0597">Phosphoprotein</keyword>
<dbReference type="GO" id="GO:0045170">
    <property type="term" value="C:spectrosome"/>
    <property type="evidence" value="ECO:0007669"/>
    <property type="project" value="UniProtKB-ARBA"/>
</dbReference>
<feature type="coiled-coil region" evidence="9">
    <location>
        <begin position="1336"/>
        <end position="1363"/>
    </location>
</feature>
<dbReference type="PROSITE" id="PS50021">
    <property type="entry name" value="CH"/>
    <property type="match status" value="2"/>
</dbReference>
<dbReference type="FunFam" id="1.10.418.10:FF:000001">
    <property type="entry name" value="Actinin alpha 1"/>
    <property type="match status" value="1"/>
</dbReference>
<dbReference type="FunFam" id="1.20.58.60:FF:000429">
    <property type="entry name" value="Beta-H spectrin"/>
    <property type="match status" value="1"/>
</dbReference>
<evidence type="ECO:0000313" key="12">
    <source>
        <dbReference type="EMBL" id="KAJ9591209.1"/>
    </source>
</evidence>
<keyword evidence="6" id="KW-0677">Repeat</keyword>
<dbReference type="GO" id="GO:0008017">
    <property type="term" value="F:microtubule binding"/>
    <property type="evidence" value="ECO:0007669"/>
    <property type="project" value="UniProtKB-ARBA"/>
</dbReference>